<sequence>MALMGQMMSMPLLISSLIQHAARHSGDTEIVSKRVEGDLHRTTWAAVELRSRQLAQALARLGLSAGERVGTLGWNGYRHLEIYYGTSGSGLVCHTINPRLFPEQIAWIANDADDRALCFDLTFLPLVEKIAAQLPQVRHFILMTDRAHMPAQTAIPNLRCYEELVEAEDGRYVWPEFDENTASSICYTSGTTGHPKGAVYSHRSSVLHAYGAALPDAMAASRRDVILPVVPMFHVNAWGLPYSTALVGCKLVMPGPHLDGKSLYELFETEKVTFSAGVPTVWLGLLNYVGANQLKFSTFKRTVIGGSACPPAMLRTLMDDYGVDVIHAWGMTEMSPLGTLSRLSSRQLELPQEQQRRLLEKQGKAIFGVDMTVVDDAGRELPWDGKSSGNLVVRGPWVIESYFGHDGSPLIRVAGADGRDAGLWFPTGDVAAIDADGFMQITDRSKDVIKSGGEWISSIDVENIAMAHPAVHEAAVIAVPHPKWDERPLLVVVRKPGEAGAALTREDVLGFYEGKIAKWQVPDDVVFVDEIPHTATGKMLKLKLREQFKSHQLPGC</sequence>
<dbReference type="NCBIfam" id="NF005426">
    <property type="entry name" value="PRK07008.1"/>
    <property type="match status" value="1"/>
</dbReference>
<dbReference type="NCBIfam" id="NF004837">
    <property type="entry name" value="PRK06187.1"/>
    <property type="match status" value="1"/>
</dbReference>
<dbReference type="EMBL" id="NIOF01000001">
    <property type="protein sequence ID" value="OWQ93395.1"/>
    <property type="molecule type" value="Genomic_DNA"/>
</dbReference>
<comment type="similarity">
    <text evidence="1">Belongs to the ATP-dependent AMP-binding enzyme family.</text>
</comment>
<evidence type="ECO:0000259" key="6">
    <source>
        <dbReference type="Pfam" id="PF13193"/>
    </source>
</evidence>
<feature type="domain" description="AMP-binding enzyme C-terminal" evidence="6">
    <location>
        <begin position="461"/>
        <end position="538"/>
    </location>
</feature>
<proteinExistence type="inferred from homology"/>
<dbReference type="Pfam" id="PF13193">
    <property type="entry name" value="AMP-binding_C"/>
    <property type="match status" value="1"/>
</dbReference>
<evidence type="ECO:0000259" key="5">
    <source>
        <dbReference type="Pfam" id="PF00501"/>
    </source>
</evidence>
<dbReference type="InterPro" id="IPR000873">
    <property type="entry name" value="AMP-dep_synth/lig_dom"/>
</dbReference>
<dbReference type="NCBIfam" id="NF004674">
    <property type="entry name" value="PRK06018.1"/>
    <property type="match status" value="1"/>
</dbReference>
<evidence type="ECO:0000256" key="3">
    <source>
        <dbReference type="ARBA" id="ARBA00022832"/>
    </source>
</evidence>
<dbReference type="Proteomes" id="UP000197468">
    <property type="component" value="Unassembled WGS sequence"/>
</dbReference>
<keyword evidence="4" id="KW-0443">Lipid metabolism</keyword>
<evidence type="ECO:0000313" key="7">
    <source>
        <dbReference type="EMBL" id="OWQ93395.1"/>
    </source>
</evidence>
<evidence type="ECO:0000256" key="1">
    <source>
        <dbReference type="ARBA" id="ARBA00006432"/>
    </source>
</evidence>
<dbReference type="AlphaFoldDB" id="A0A246JLD8"/>
<dbReference type="GO" id="GO:0016874">
    <property type="term" value="F:ligase activity"/>
    <property type="evidence" value="ECO:0007669"/>
    <property type="project" value="UniProtKB-KW"/>
</dbReference>
<evidence type="ECO:0000313" key="8">
    <source>
        <dbReference type="Proteomes" id="UP000197468"/>
    </source>
</evidence>
<dbReference type="Pfam" id="PF00501">
    <property type="entry name" value="AMP-binding"/>
    <property type="match status" value="1"/>
</dbReference>
<dbReference type="PANTHER" id="PTHR43859:SF4">
    <property type="entry name" value="BUTANOATE--COA LIGASE AAE1-RELATED"/>
    <property type="match status" value="1"/>
</dbReference>
<feature type="domain" description="AMP-dependent synthetase/ligase" evidence="5">
    <location>
        <begin position="19"/>
        <end position="403"/>
    </location>
</feature>
<name>A0A246JLD8_9BURK</name>
<protein>
    <submittedName>
        <fullName evidence="7">Long-chain fatty acid--CoA ligase</fullName>
    </submittedName>
</protein>
<evidence type="ECO:0000256" key="2">
    <source>
        <dbReference type="ARBA" id="ARBA00022598"/>
    </source>
</evidence>
<keyword evidence="3" id="KW-0276">Fatty acid metabolism</keyword>
<organism evidence="7 8">
    <name type="scientific">Roseateles aquatilis</name>
    <dbReference type="NCBI Taxonomy" id="431061"/>
    <lineage>
        <taxon>Bacteria</taxon>
        <taxon>Pseudomonadati</taxon>
        <taxon>Pseudomonadota</taxon>
        <taxon>Betaproteobacteria</taxon>
        <taxon>Burkholderiales</taxon>
        <taxon>Sphaerotilaceae</taxon>
        <taxon>Roseateles</taxon>
    </lineage>
</organism>
<dbReference type="SUPFAM" id="SSF56801">
    <property type="entry name" value="Acetyl-CoA synthetase-like"/>
    <property type="match status" value="1"/>
</dbReference>
<dbReference type="InterPro" id="IPR042099">
    <property type="entry name" value="ANL_N_sf"/>
</dbReference>
<reference evidence="7 8" key="1">
    <citation type="journal article" date="2008" name="Int. J. Syst. Evol. Microbiol.">
        <title>Description of Roseateles aquatilis sp. nov. and Roseateles terrae sp. nov., in the class Betaproteobacteria, and emended description of the genus Roseateles.</title>
        <authorList>
            <person name="Gomila M."/>
            <person name="Bowien B."/>
            <person name="Falsen E."/>
            <person name="Moore E.R."/>
            <person name="Lalucat J."/>
        </authorList>
    </citation>
    <scope>NUCLEOTIDE SEQUENCE [LARGE SCALE GENOMIC DNA]</scope>
    <source>
        <strain evidence="7 8">CCUG 48205</strain>
    </source>
</reference>
<dbReference type="Gene3D" id="3.30.300.30">
    <property type="match status" value="1"/>
</dbReference>
<comment type="caution">
    <text evidence="7">The sequence shown here is derived from an EMBL/GenBank/DDBJ whole genome shotgun (WGS) entry which is preliminary data.</text>
</comment>
<gene>
    <name evidence="7" type="ORF">CDN99_02635</name>
</gene>
<accession>A0A246JLD8</accession>
<evidence type="ECO:0000256" key="4">
    <source>
        <dbReference type="ARBA" id="ARBA00023098"/>
    </source>
</evidence>
<dbReference type="CDD" id="cd12119">
    <property type="entry name" value="ttLC_FACS_AlkK_like"/>
    <property type="match status" value="1"/>
</dbReference>
<dbReference type="InterPro" id="IPR020845">
    <property type="entry name" value="AMP-binding_CS"/>
</dbReference>
<dbReference type="RefSeq" id="WP_088382540.1">
    <property type="nucleotide sequence ID" value="NZ_NIOF01000001.1"/>
</dbReference>
<dbReference type="PROSITE" id="PS00455">
    <property type="entry name" value="AMP_BINDING"/>
    <property type="match status" value="1"/>
</dbReference>
<dbReference type="InterPro" id="IPR025110">
    <property type="entry name" value="AMP-bd_C"/>
</dbReference>
<dbReference type="InterPro" id="IPR045851">
    <property type="entry name" value="AMP-bd_C_sf"/>
</dbReference>
<keyword evidence="2 7" id="KW-0436">Ligase</keyword>
<dbReference type="FunFam" id="3.30.300.30:FF:000008">
    <property type="entry name" value="2,3-dihydroxybenzoate-AMP ligase"/>
    <property type="match status" value="1"/>
</dbReference>
<dbReference type="Gene3D" id="3.40.50.12780">
    <property type="entry name" value="N-terminal domain of ligase-like"/>
    <property type="match status" value="1"/>
</dbReference>
<dbReference type="GO" id="GO:0006631">
    <property type="term" value="P:fatty acid metabolic process"/>
    <property type="evidence" value="ECO:0007669"/>
    <property type="project" value="UniProtKB-KW"/>
</dbReference>
<dbReference type="OrthoDB" id="9766486at2"/>
<keyword evidence="8" id="KW-1185">Reference proteome</keyword>
<dbReference type="PANTHER" id="PTHR43859">
    <property type="entry name" value="ACYL-ACTIVATING ENZYME"/>
    <property type="match status" value="1"/>
</dbReference>